<feature type="transmembrane region" description="Helical" evidence="2">
    <location>
        <begin position="274"/>
        <end position="294"/>
    </location>
</feature>
<dbReference type="PANTHER" id="PTHR38434:SF1">
    <property type="entry name" value="BLL2549 PROTEIN"/>
    <property type="match status" value="1"/>
</dbReference>
<dbReference type="PANTHER" id="PTHR38434">
    <property type="entry name" value="BLL2549 PROTEIN"/>
    <property type="match status" value="1"/>
</dbReference>
<dbReference type="EMBL" id="FNIV01000003">
    <property type="protein sequence ID" value="SDO02977.1"/>
    <property type="molecule type" value="Genomic_DNA"/>
</dbReference>
<feature type="compositionally biased region" description="Low complexity" evidence="1">
    <location>
        <begin position="64"/>
        <end position="73"/>
    </location>
</feature>
<feature type="transmembrane region" description="Helical" evidence="2">
    <location>
        <begin position="494"/>
        <end position="517"/>
    </location>
</feature>
<feature type="transmembrane region" description="Helical" evidence="2">
    <location>
        <begin position="416"/>
        <end position="435"/>
    </location>
</feature>
<keyword evidence="2" id="KW-0472">Membrane</keyword>
<feature type="transmembrane region" description="Helical" evidence="2">
    <location>
        <begin position="742"/>
        <end position="764"/>
    </location>
</feature>
<name>A0A1H0G7U4_9GAMM</name>
<feature type="transmembrane region" description="Helical" evidence="2">
    <location>
        <begin position="814"/>
        <end position="834"/>
    </location>
</feature>
<feature type="transmembrane region" description="Helical" evidence="2">
    <location>
        <begin position="605"/>
        <end position="625"/>
    </location>
</feature>
<feature type="transmembrane region" description="Helical" evidence="2">
    <location>
        <begin position="470"/>
        <end position="488"/>
    </location>
</feature>
<feature type="transmembrane region" description="Helical" evidence="2">
    <location>
        <begin position="579"/>
        <end position="599"/>
    </location>
</feature>
<evidence type="ECO:0000256" key="2">
    <source>
        <dbReference type="SAM" id="Phobius"/>
    </source>
</evidence>
<keyword evidence="2" id="KW-0812">Transmembrane</keyword>
<reference evidence="4" key="1">
    <citation type="submission" date="2016-10" db="EMBL/GenBank/DDBJ databases">
        <authorList>
            <person name="Varghese N."/>
            <person name="Submissions S."/>
        </authorList>
    </citation>
    <scope>NUCLEOTIDE SEQUENCE [LARGE SCALE GENOMIC DNA]</scope>
    <source>
        <strain evidence="4">CGMCC 1.6444</strain>
    </source>
</reference>
<feature type="compositionally biased region" description="Basic and acidic residues" evidence="1">
    <location>
        <begin position="74"/>
        <end position="86"/>
    </location>
</feature>
<keyword evidence="4" id="KW-1185">Reference proteome</keyword>
<feature type="transmembrane region" description="Helical" evidence="2">
    <location>
        <begin position="841"/>
        <end position="859"/>
    </location>
</feature>
<feature type="transmembrane region" description="Helical" evidence="2">
    <location>
        <begin position="140"/>
        <end position="160"/>
    </location>
</feature>
<accession>A0A1H0G7U4</accession>
<keyword evidence="2" id="KW-1133">Transmembrane helix</keyword>
<dbReference type="STRING" id="419597.SAMN04487957_103105"/>
<evidence type="ECO:0000256" key="1">
    <source>
        <dbReference type="SAM" id="MobiDB-lite"/>
    </source>
</evidence>
<dbReference type="Pfam" id="PF10101">
    <property type="entry name" value="DUF2339"/>
    <property type="match status" value="1"/>
</dbReference>
<feature type="transmembrane region" description="Helical" evidence="2">
    <location>
        <begin position="713"/>
        <end position="730"/>
    </location>
</feature>
<feature type="region of interest" description="Disordered" evidence="1">
    <location>
        <begin position="40"/>
        <end position="113"/>
    </location>
</feature>
<gene>
    <name evidence="3" type="ORF">SAMN04487957_103105</name>
</gene>
<dbReference type="OrthoDB" id="207428at2"/>
<feature type="transmembrane region" description="Helical" evidence="2">
    <location>
        <begin position="197"/>
        <end position="218"/>
    </location>
</feature>
<proteinExistence type="predicted"/>
<feature type="transmembrane region" description="Helical" evidence="2">
    <location>
        <begin position="250"/>
        <end position="268"/>
    </location>
</feature>
<dbReference type="AlphaFoldDB" id="A0A1H0G7U4"/>
<feature type="transmembrane region" description="Helical" evidence="2">
    <location>
        <begin position="299"/>
        <end position="318"/>
    </location>
</feature>
<feature type="transmembrane region" description="Helical" evidence="2">
    <location>
        <begin position="6"/>
        <end position="24"/>
    </location>
</feature>
<evidence type="ECO:0000313" key="3">
    <source>
        <dbReference type="EMBL" id="SDO02977.1"/>
    </source>
</evidence>
<protein>
    <submittedName>
        <fullName evidence="3">Uncharacterized membrane protein</fullName>
    </submittedName>
</protein>
<feature type="transmembrane region" description="Helical" evidence="2">
    <location>
        <begin position="172"/>
        <end position="190"/>
    </location>
</feature>
<evidence type="ECO:0000313" key="4">
    <source>
        <dbReference type="Proteomes" id="UP000199075"/>
    </source>
</evidence>
<feature type="transmembrane region" description="Helical" evidence="2">
    <location>
        <begin position="776"/>
        <end position="794"/>
    </location>
</feature>
<organism evidence="3 4">
    <name type="scientific">Halomonas shengliensis</name>
    <dbReference type="NCBI Taxonomy" id="419597"/>
    <lineage>
        <taxon>Bacteria</taxon>
        <taxon>Pseudomonadati</taxon>
        <taxon>Pseudomonadota</taxon>
        <taxon>Gammaproteobacteria</taxon>
        <taxon>Oceanospirillales</taxon>
        <taxon>Halomonadaceae</taxon>
        <taxon>Halomonas</taxon>
    </lineage>
</organism>
<feature type="transmembrane region" description="Helical" evidence="2">
    <location>
        <begin position="363"/>
        <end position="382"/>
    </location>
</feature>
<dbReference type="RefSeq" id="WP_089677416.1">
    <property type="nucleotide sequence ID" value="NZ_FNIV01000003.1"/>
</dbReference>
<feature type="compositionally biased region" description="Basic and acidic residues" evidence="1">
    <location>
        <begin position="49"/>
        <end position="63"/>
    </location>
</feature>
<dbReference type="InterPro" id="IPR019286">
    <property type="entry name" value="DUF2339_TM"/>
</dbReference>
<feature type="transmembrane region" description="Helical" evidence="2">
    <location>
        <begin position="224"/>
        <end position="243"/>
    </location>
</feature>
<feature type="transmembrane region" description="Helical" evidence="2">
    <location>
        <begin position="441"/>
        <end position="458"/>
    </location>
</feature>
<dbReference type="Proteomes" id="UP000199075">
    <property type="component" value="Unassembled WGS sequence"/>
</dbReference>
<feature type="transmembrane region" description="Helical" evidence="2">
    <location>
        <begin position="675"/>
        <end position="693"/>
    </location>
</feature>
<feature type="transmembrane region" description="Helical" evidence="2">
    <location>
        <begin position="865"/>
        <end position="888"/>
    </location>
</feature>
<feature type="transmembrane region" description="Helical" evidence="2">
    <location>
        <begin position="324"/>
        <end position="342"/>
    </location>
</feature>
<feature type="compositionally biased region" description="Basic and acidic residues" evidence="1">
    <location>
        <begin position="93"/>
        <end position="109"/>
    </location>
</feature>
<feature type="transmembrane region" description="Helical" evidence="2">
    <location>
        <begin position="524"/>
        <end position="544"/>
    </location>
</feature>
<feature type="transmembrane region" description="Helical" evidence="2">
    <location>
        <begin position="388"/>
        <end position="409"/>
    </location>
</feature>
<sequence length="899" mass="95287">MPLLMTLLVILLGLPSLVAVVALVRLSRLSRRVAALEAALSRPAADGASSERAEAAPRDRADRPGPMAPAQEAQEAREARETKGAREALTMDAWREAEATERPPGEGRRRVWRGGPARRLAAATRRARGAAARWLSEGNLPVKIGILVLFAGLAALIRHASTQGWLTLSVELRLAGIAALAVAALGLGWHQHQARRAFALSLQGGAIGVLLMVIFAAAQRFALLPLPLAFLLSAVLVAGLGVLGVLQNALSLAVLGSLAGFLAPLWLARGPGDPLVLFGYYALLNLGIFAIAWVRHWRLLELLGFVATFAIATAWGVLEYAPAHFAVAQPFLALFFLLYLAIPILHARRGAETPSPRAAVRRLDGTLVFGTPLLAFGLQAALLEGERLPLALCALGVALLYALLAARLIRRAPTRPLGEAHAALALGFATLAIPLALSARVSAGLLAVEGAALVWLGLRQCRLLPRLAGLALQLVAGLTLLASLLFAWTTDTPVANAAFMAGVLIAAAGLVSAELLWRDGRRRWAIGAFAWGLAGWFGIAAREIERHAPPSLADDWRLALLAFTGLALAECHRRRPAAALAWGVAGGLLLAALLLGGALEQALMAPLAGGPLAPWGFALVMALGYHQLQGLARHPEALIGEPLPPAAWAQGAWLAATPLFLSTLLLQPLPLNLAPAWQLAAALLPWLTLAVLLCRRPDWVLRPLVEPARAWRVSLATGVLLALALAWVALLPRPGDPYPLPWLPLANPLALAQWTTLLVAFQLWRGGLWPAAPARHATALLGGAAFLLLTVELLRGAHLAGGAPWSPAMLELGLVQTGLTLLWSLLGVIGWVLGSRRRQRTLWRLAALLMAVVLVKLVVVDRQHLGNLLGIASFIGYGLLCIGVGYLAPAPPRRQEETP</sequence>